<sequence>MTNGAQASAGDFPYMVSVTTGGEHICGGFIYNRDWVVTSASCVYQYLPSQIRITVAQLSLINEDPEEKIYPIYLISVFEGYDYSSGLHDIAMLQTSSPIEFSTNVNFIPYSEAKEAPSDIGTFIGWGATYEGGLATARLRSIQISFGSDCRDYGADQFYPAYMICAGGSAVDTGSPCHYDEGSPLVQNISGTVGVVGIMSKNAGCGTNFQPTIYTRMSPYYPWFNKLAGEQPTLKQLN</sequence>
<dbReference type="Gene3D" id="2.40.10.10">
    <property type="entry name" value="Trypsin-like serine proteases"/>
    <property type="match status" value="1"/>
</dbReference>
<dbReference type="InParanoid" id="E9HNY2"/>
<gene>
    <name evidence="3" type="ORF">DAPPUDRAFT_116215</name>
</gene>
<dbReference type="HOGENOM" id="CLU_006842_7_0_1"/>
<dbReference type="CDD" id="cd00190">
    <property type="entry name" value="Tryp_SPc"/>
    <property type="match status" value="1"/>
</dbReference>
<dbReference type="InterPro" id="IPR009003">
    <property type="entry name" value="Peptidase_S1_PA"/>
</dbReference>
<dbReference type="Proteomes" id="UP000000305">
    <property type="component" value="Unassembled WGS sequence"/>
</dbReference>
<dbReference type="InterPro" id="IPR043504">
    <property type="entry name" value="Peptidase_S1_PA_chymotrypsin"/>
</dbReference>
<dbReference type="GO" id="GO:0006508">
    <property type="term" value="P:proteolysis"/>
    <property type="evidence" value="ECO:0007669"/>
    <property type="project" value="InterPro"/>
</dbReference>
<dbReference type="EMBL" id="GL732700">
    <property type="protein sequence ID" value="EFX66543.1"/>
    <property type="molecule type" value="Genomic_DNA"/>
</dbReference>
<dbReference type="InterPro" id="IPR001314">
    <property type="entry name" value="Peptidase_S1A"/>
</dbReference>
<dbReference type="GO" id="GO:0004252">
    <property type="term" value="F:serine-type endopeptidase activity"/>
    <property type="evidence" value="ECO:0007669"/>
    <property type="project" value="InterPro"/>
</dbReference>
<dbReference type="PhylomeDB" id="E9HNY2"/>
<evidence type="ECO:0000313" key="4">
    <source>
        <dbReference type="Proteomes" id="UP000000305"/>
    </source>
</evidence>
<dbReference type="PROSITE" id="PS50240">
    <property type="entry name" value="TRYPSIN_DOM"/>
    <property type="match status" value="1"/>
</dbReference>
<proteinExistence type="predicted"/>
<protein>
    <recommendedName>
        <fullName evidence="2">Peptidase S1 domain-containing protein</fullName>
    </recommendedName>
</protein>
<dbReference type="eggNOG" id="KOG3627">
    <property type="taxonomic scope" value="Eukaryota"/>
</dbReference>
<keyword evidence="4" id="KW-1185">Reference proteome</keyword>
<dbReference type="SMART" id="SM00020">
    <property type="entry name" value="Tryp_SPc"/>
    <property type="match status" value="1"/>
</dbReference>
<evidence type="ECO:0000259" key="2">
    <source>
        <dbReference type="PROSITE" id="PS50240"/>
    </source>
</evidence>
<accession>E9HNY2</accession>
<dbReference type="KEGG" id="dpx:DAPPUDRAFT_116215"/>
<dbReference type="PRINTS" id="PR00722">
    <property type="entry name" value="CHYMOTRYPSIN"/>
</dbReference>
<dbReference type="Pfam" id="PF00089">
    <property type="entry name" value="Trypsin"/>
    <property type="match status" value="1"/>
</dbReference>
<dbReference type="SUPFAM" id="SSF50494">
    <property type="entry name" value="Trypsin-like serine proteases"/>
    <property type="match status" value="1"/>
</dbReference>
<dbReference type="PANTHER" id="PTHR24258">
    <property type="entry name" value="SERINE PROTEASE-RELATED"/>
    <property type="match status" value="1"/>
</dbReference>
<dbReference type="AlphaFoldDB" id="E9HNY2"/>
<organism evidence="3 4">
    <name type="scientific">Daphnia pulex</name>
    <name type="common">Water flea</name>
    <dbReference type="NCBI Taxonomy" id="6669"/>
    <lineage>
        <taxon>Eukaryota</taxon>
        <taxon>Metazoa</taxon>
        <taxon>Ecdysozoa</taxon>
        <taxon>Arthropoda</taxon>
        <taxon>Crustacea</taxon>
        <taxon>Branchiopoda</taxon>
        <taxon>Diplostraca</taxon>
        <taxon>Cladocera</taxon>
        <taxon>Anomopoda</taxon>
        <taxon>Daphniidae</taxon>
        <taxon>Daphnia</taxon>
    </lineage>
</organism>
<dbReference type="PANTHER" id="PTHR24258:SF140">
    <property type="entry name" value="BCDNA.GH08420-RELATED"/>
    <property type="match status" value="1"/>
</dbReference>
<dbReference type="STRING" id="6669.E9HNY2"/>
<name>E9HNY2_DAPPU</name>
<dbReference type="OrthoDB" id="6339452at2759"/>
<dbReference type="FunCoup" id="E9HNY2">
    <property type="interactions" value="6"/>
</dbReference>
<keyword evidence="1" id="KW-1015">Disulfide bond</keyword>
<reference evidence="3 4" key="1">
    <citation type="journal article" date="2011" name="Science">
        <title>The ecoresponsive genome of Daphnia pulex.</title>
        <authorList>
            <person name="Colbourne J.K."/>
            <person name="Pfrender M.E."/>
            <person name="Gilbert D."/>
            <person name="Thomas W.K."/>
            <person name="Tucker A."/>
            <person name="Oakley T.H."/>
            <person name="Tokishita S."/>
            <person name="Aerts A."/>
            <person name="Arnold G.J."/>
            <person name="Basu M.K."/>
            <person name="Bauer D.J."/>
            <person name="Caceres C.E."/>
            <person name="Carmel L."/>
            <person name="Casola C."/>
            <person name="Choi J.H."/>
            <person name="Detter J.C."/>
            <person name="Dong Q."/>
            <person name="Dusheyko S."/>
            <person name="Eads B.D."/>
            <person name="Frohlich T."/>
            <person name="Geiler-Samerotte K.A."/>
            <person name="Gerlach D."/>
            <person name="Hatcher P."/>
            <person name="Jogdeo S."/>
            <person name="Krijgsveld J."/>
            <person name="Kriventseva E.V."/>
            <person name="Kultz D."/>
            <person name="Laforsch C."/>
            <person name="Lindquist E."/>
            <person name="Lopez J."/>
            <person name="Manak J.R."/>
            <person name="Muller J."/>
            <person name="Pangilinan J."/>
            <person name="Patwardhan R.P."/>
            <person name="Pitluck S."/>
            <person name="Pritham E.J."/>
            <person name="Rechtsteiner A."/>
            <person name="Rho M."/>
            <person name="Rogozin I.B."/>
            <person name="Sakarya O."/>
            <person name="Salamov A."/>
            <person name="Schaack S."/>
            <person name="Shapiro H."/>
            <person name="Shiga Y."/>
            <person name="Skalitzky C."/>
            <person name="Smith Z."/>
            <person name="Souvorov A."/>
            <person name="Sung W."/>
            <person name="Tang Z."/>
            <person name="Tsuchiya D."/>
            <person name="Tu H."/>
            <person name="Vos H."/>
            <person name="Wang M."/>
            <person name="Wolf Y.I."/>
            <person name="Yamagata H."/>
            <person name="Yamada T."/>
            <person name="Ye Y."/>
            <person name="Shaw J.R."/>
            <person name="Andrews J."/>
            <person name="Crease T.J."/>
            <person name="Tang H."/>
            <person name="Lucas S.M."/>
            <person name="Robertson H.M."/>
            <person name="Bork P."/>
            <person name="Koonin E.V."/>
            <person name="Zdobnov E.M."/>
            <person name="Grigoriev I.V."/>
            <person name="Lynch M."/>
            <person name="Boore J.L."/>
        </authorList>
    </citation>
    <scope>NUCLEOTIDE SEQUENCE [LARGE SCALE GENOMIC DNA]</scope>
</reference>
<evidence type="ECO:0000313" key="3">
    <source>
        <dbReference type="EMBL" id="EFX66543.1"/>
    </source>
</evidence>
<dbReference type="FunFam" id="2.40.10.10:FF:000068">
    <property type="entry name" value="transmembrane protease serine 2"/>
    <property type="match status" value="1"/>
</dbReference>
<evidence type="ECO:0000256" key="1">
    <source>
        <dbReference type="ARBA" id="ARBA00023157"/>
    </source>
</evidence>
<dbReference type="OMA" id="CIAEDEM"/>
<feature type="domain" description="Peptidase S1" evidence="2">
    <location>
        <begin position="1"/>
        <end position="229"/>
    </location>
</feature>
<dbReference type="InterPro" id="IPR001254">
    <property type="entry name" value="Trypsin_dom"/>
</dbReference>